<name>A0A813X2D3_9BILA</name>
<dbReference type="SUPFAM" id="SSF69322">
    <property type="entry name" value="Tricorn protease domain 2"/>
    <property type="match status" value="1"/>
</dbReference>
<comment type="caution">
    <text evidence="2">The sequence shown here is derived from an EMBL/GenBank/DDBJ whole genome shotgun (WGS) entry which is preliminary data.</text>
</comment>
<proteinExistence type="predicted"/>
<accession>A0A813X2D3</accession>
<evidence type="ECO:0000313" key="2">
    <source>
        <dbReference type="EMBL" id="CAF0862237.1"/>
    </source>
</evidence>
<dbReference type="Gene3D" id="2.130.10.10">
    <property type="entry name" value="YVTN repeat-like/Quinoprotein amine dehydrogenase"/>
    <property type="match status" value="1"/>
</dbReference>
<organism evidence="2 3">
    <name type="scientific">Adineta steineri</name>
    <dbReference type="NCBI Taxonomy" id="433720"/>
    <lineage>
        <taxon>Eukaryota</taxon>
        <taxon>Metazoa</taxon>
        <taxon>Spiralia</taxon>
        <taxon>Gnathifera</taxon>
        <taxon>Rotifera</taxon>
        <taxon>Eurotatoria</taxon>
        <taxon>Bdelloidea</taxon>
        <taxon>Adinetida</taxon>
        <taxon>Adinetidae</taxon>
        <taxon>Adineta</taxon>
    </lineage>
</organism>
<gene>
    <name evidence="2" type="ORF">JYZ213_LOCUS8492</name>
</gene>
<feature type="chain" id="PRO_5032772725" evidence="1">
    <location>
        <begin position="30"/>
        <end position="1063"/>
    </location>
</feature>
<dbReference type="Proteomes" id="UP000663845">
    <property type="component" value="Unassembled WGS sequence"/>
</dbReference>
<dbReference type="AlphaFoldDB" id="A0A813X2D3"/>
<sequence>MWSTFIWPLTCLLIIKNLFLTRHTSFVNSQTVSPIPIPDSEFEQVIAERYLFAPFANESSAWTVLSNVSYVWQAASLPRYHSQAAAGVWLLFQSITETFNTTVKTLHMSWMSLSPNGTMVILSEIDVKSNTSLLVISHNEDTALKYTAALISPDSVHFILCNRSDASLCKVIQIILFPSALLSTTKITDGIFVEDLGARGWLYFAADSGLHGLDLSTFIIHPFLNEINVSVSSLAWSSKRQTIFAGTNTKLWIYSYGIDKQGWRFEHVTGLIDAPITSLVYNDMQDKLWIGQSSGITLLSPIIMSTGRLHWFFSRLAGQISNPGSDIGHLPFSNITSLSVSHSMLPDGRVWLGAVRGVMRYDSNSSDINAWRVFNSARYMPNRESLVHVSSLTVLSRHSDASPNLGSGVVAITNKGLAILRFEMWTLAQKADHFQMLVDQPGRHDKNGFISDCSMSSWGDSRTCIKESDDNDGMWTSLYLASQIFRYVVTQDARVKAQAWKHFEAMELLNKVTGSVLTIDAPITSLVYSEVQDKLWIGQSSGITLLSPIIMSTGRLHWFFSRLAGQISNPGSDIGHLPFLNITSLSVSQSMLPDGRVWLGAVRGVMRYDSNSSDINAWRVFNSARYMPNRESLVHVSSLSVLSRHSDASPNLGSGAVAITNKGLAILRFEMWTLGQKANHFQMLVDQPGRHDKNGFVSDCSMSSWGDSRTCIKESDDNDGMWTSMYLASQIFRYVVTQDARVKAQAWKHFEAMELLNKVTGIPGYPARSYAKRTDFLSKIPWYPSPVYPDLQFEGDTSSDEICGHDRYQEDRGINSLQILAYLLQAYGYSGDERFLDGANLLIESYQYSVNLINQKMVAVCASDLFYALPAFNYDLMAYLSYFNLVHAFHTIASSASLSTVQKARAQSLIDDLWEYMEIGLDLSHNYKKMEKTPFFNFIYCYASGQVNRTRNTSNKRHGLTMRTSQHDCNSLSNDGVWHMQRWPLELINWPQFNSDRLDVQINVPAQCYQPIKSLMMLPADERSTKNLVRGVYDLDDGDGFVETDPTNFLLGYWGMRYFNLLQ</sequence>
<dbReference type="EMBL" id="CAJNOG010000058">
    <property type="protein sequence ID" value="CAF0862237.1"/>
    <property type="molecule type" value="Genomic_DNA"/>
</dbReference>
<dbReference type="InterPro" id="IPR015943">
    <property type="entry name" value="WD40/YVTN_repeat-like_dom_sf"/>
</dbReference>
<evidence type="ECO:0000256" key="1">
    <source>
        <dbReference type="SAM" id="SignalP"/>
    </source>
</evidence>
<feature type="signal peptide" evidence="1">
    <location>
        <begin position="1"/>
        <end position="29"/>
    </location>
</feature>
<reference evidence="2" key="1">
    <citation type="submission" date="2021-02" db="EMBL/GenBank/DDBJ databases">
        <authorList>
            <person name="Nowell W R."/>
        </authorList>
    </citation>
    <scope>NUCLEOTIDE SEQUENCE</scope>
</reference>
<keyword evidence="1" id="KW-0732">Signal</keyword>
<evidence type="ECO:0000313" key="3">
    <source>
        <dbReference type="Proteomes" id="UP000663845"/>
    </source>
</evidence>
<protein>
    <submittedName>
        <fullName evidence="2">Uncharacterized protein</fullName>
    </submittedName>
</protein>